<name>A0A0F9MD18_9ZZZZ</name>
<comment type="caution">
    <text evidence="1">The sequence shown here is derived from an EMBL/GenBank/DDBJ whole genome shotgun (WGS) entry which is preliminary data.</text>
</comment>
<organism evidence="1">
    <name type="scientific">marine sediment metagenome</name>
    <dbReference type="NCBI Taxonomy" id="412755"/>
    <lineage>
        <taxon>unclassified sequences</taxon>
        <taxon>metagenomes</taxon>
        <taxon>ecological metagenomes</taxon>
    </lineage>
</organism>
<reference evidence="1" key="1">
    <citation type="journal article" date="2015" name="Nature">
        <title>Complex archaea that bridge the gap between prokaryotes and eukaryotes.</title>
        <authorList>
            <person name="Spang A."/>
            <person name="Saw J.H."/>
            <person name="Jorgensen S.L."/>
            <person name="Zaremba-Niedzwiedzka K."/>
            <person name="Martijn J."/>
            <person name="Lind A.E."/>
            <person name="van Eijk R."/>
            <person name="Schleper C."/>
            <person name="Guy L."/>
            <person name="Ettema T.J."/>
        </authorList>
    </citation>
    <scope>NUCLEOTIDE SEQUENCE</scope>
</reference>
<evidence type="ECO:0000313" key="1">
    <source>
        <dbReference type="EMBL" id="KKM67097.1"/>
    </source>
</evidence>
<proteinExistence type="predicted"/>
<gene>
    <name evidence="1" type="ORF">LCGC14_1474570</name>
</gene>
<sequence>MSYITRTKDNPTDIGRSADQQASVDNDVYFRQGVGSGDLGNVIRQVITKTGIPDNVATEIFTITTTDETGENDAGVYACYIRGVVSHVHDTDVHANWTAASFWSGFFSRAVGLNAGGGVNSSLTEIEGAVTAPNPGVRTLTTITGTVVETSEYVNSVEIQIDLTGSDVDQGVVVFAVELVWYGFLTTPVIAGV</sequence>
<dbReference type="AlphaFoldDB" id="A0A0F9MD18"/>
<protein>
    <submittedName>
        <fullName evidence="1">Uncharacterized protein</fullName>
    </submittedName>
</protein>
<accession>A0A0F9MD18</accession>
<dbReference type="EMBL" id="LAZR01010410">
    <property type="protein sequence ID" value="KKM67097.1"/>
    <property type="molecule type" value="Genomic_DNA"/>
</dbReference>